<gene>
    <name evidence="1" type="ORF">ACFOUY_09380</name>
</gene>
<dbReference type="Proteomes" id="UP001595792">
    <property type="component" value="Unassembled WGS sequence"/>
</dbReference>
<dbReference type="EMBL" id="JBHSBY010000084">
    <property type="protein sequence ID" value="MFC4196908.1"/>
    <property type="molecule type" value="Genomic_DNA"/>
</dbReference>
<dbReference type="RefSeq" id="WP_378960248.1">
    <property type="nucleotide sequence ID" value="NZ_JBHRXC010000016.1"/>
</dbReference>
<reference evidence="2" key="1">
    <citation type="journal article" date="2019" name="Int. J. Syst. Evol. Microbiol.">
        <title>The Global Catalogue of Microorganisms (GCM) 10K type strain sequencing project: providing services to taxonomists for standard genome sequencing and annotation.</title>
        <authorList>
            <consortium name="The Broad Institute Genomics Platform"/>
            <consortium name="The Broad Institute Genome Sequencing Center for Infectious Disease"/>
            <person name="Wu L."/>
            <person name="Ma J."/>
        </authorList>
    </citation>
    <scope>NUCLEOTIDE SEQUENCE [LARGE SCALE GENOMIC DNA]</scope>
    <source>
        <strain evidence="2">CCM 8689</strain>
    </source>
</reference>
<keyword evidence="2" id="KW-1185">Reference proteome</keyword>
<evidence type="ECO:0000313" key="1">
    <source>
        <dbReference type="EMBL" id="MFC4196908.1"/>
    </source>
</evidence>
<evidence type="ECO:0000313" key="2">
    <source>
        <dbReference type="Proteomes" id="UP001595792"/>
    </source>
</evidence>
<sequence>MDDKVNEDDEVLFTSFRELGFDSAFCKLSVRMDFRTLKDVCSISPQELINKKEFTYTWLGQLADYMDNKGILHLL</sequence>
<comment type="caution">
    <text evidence="1">The sequence shown here is derived from an EMBL/GenBank/DDBJ whole genome shotgun (WGS) entry which is preliminary data.</text>
</comment>
<name>A0ABV8NM88_9SPHI</name>
<accession>A0ABV8NM88</accession>
<proteinExistence type="predicted"/>
<organism evidence="1 2">
    <name type="scientific">Pedobacter jamesrossensis</name>
    <dbReference type="NCBI Taxonomy" id="1908238"/>
    <lineage>
        <taxon>Bacteria</taxon>
        <taxon>Pseudomonadati</taxon>
        <taxon>Bacteroidota</taxon>
        <taxon>Sphingobacteriia</taxon>
        <taxon>Sphingobacteriales</taxon>
        <taxon>Sphingobacteriaceae</taxon>
        <taxon>Pedobacter</taxon>
    </lineage>
</organism>
<protein>
    <submittedName>
        <fullName evidence="1">Uncharacterized protein</fullName>
    </submittedName>
</protein>